<evidence type="ECO:0000256" key="5">
    <source>
        <dbReference type="ARBA" id="ARBA00023125"/>
    </source>
</evidence>
<dbReference type="HOGENOM" id="CLU_1415485_0_0_1"/>
<dbReference type="GO" id="GO:0008270">
    <property type="term" value="F:zinc ion binding"/>
    <property type="evidence" value="ECO:0007669"/>
    <property type="project" value="InterPro"/>
</dbReference>
<keyword evidence="4" id="KW-0805">Transcription regulation</keyword>
<evidence type="ECO:0000256" key="6">
    <source>
        <dbReference type="ARBA" id="ARBA00023163"/>
    </source>
</evidence>
<reference evidence="10 11" key="1">
    <citation type="journal article" date="2014" name="Proc. Natl. Acad. Sci. U.S.A.">
        <title>Trajectory and genomic determinants of fungal-pathogen speciation and host adaptation.</title>
        <authorList>
            <person name="Hu X."/>
            <person name="Xiao G."/>
            <person name="Zheng P."/>
            <person name="Shang Y."/>
            <person name="Su Y."/>
            <person name="Zhang X."/>
            <person name="Liu X."/>
            <person name="Zhan S."/>
            <person name="St Leger R.J."/>
            <person name="Wang C."/>
        </authorList>
    </citation>
    <scope>NUCLEOTIDE SEQUENCE [LARGE SCALE GENOMIC DNA]</scope>
    <source>
        <strain evidence="10 11">ARSEF 1941</strain>
    </source>
</reference>
<dbReference type="OrthoDB" id="4161332at2759"/>
<proteinExistence type="predicted"/>
<feature type="domain" description="Zn(2)-C6 fungal-type" evidence="9">
    <location>
        <begin position="13"/>
        <end position="43"/>
    </location>
</feature>
<dbReference type="GO" id="GO:0005634">
    <property type="term" value="C:nucleus"/>
    <property type="evidence" value="ECO:0007669"/>
    <property type="project" value="UniProtKB-SubCell"/>
</dbReference>
<dbReference type="RefSeq" id="XP_040675040.1">
    <property type="nucleotide sequence ID" value="XM_040826963.1"/>
</dbReference>
<keyword evidence="6" id="KW-0804">Transcription</keyword>
<accession>A0A0B2WJT9</accession>
<evidence type="ECO:0000256" key="2">
    <source>
        <dbReference type="ARBA" id="ARBA00022723"/>
    </source>
</evidence>
<keyword evidence="2" id="KW-0479">Metal-binding</keyword>
<gene>
    <name evidence="10" type="ORF">MAM_08165</name>
</gene>
<dbReference type="SMART" id="SM00066">
    <property type="entry name" value="GAL4"/>
    <property type="match status" value="1"/>
</dbReference>
<dbReference type="AlphaFoldDB" id="A0A0B2WJT9"/>
<dbReference type="SUPFAM" id="SSF57701">
    <property type="entry name" value="Zn2/Cys6 DNA-binding domain"/>
    <property type="match status" value="1"/>
</dbReference>
<dbReference type="InterPro" id="IPR001138">
    <property type="entry name" value="Zn2Cys6_DnaBD"/>
</dbReference>
<feature type="compositionally biased region" description="Low complexity" evidence="8">
    <location>
        <begin position="72"/>
        <end position="88"/>
    </location>
</feature>
<dbReference type="CDD" id="cd00067">
    <property type="entry name" value="GAL4"/>
    <property type="match status" value="1"/>
</dbReference>
<dbReference type="Gene3D" id="4.10.240.10">
    <property type="entry name" value="Zn(2)-C6 fungal-type DNA-binding domain"/>
    <property type="match status" value="1"/>
</dbReference>
<evidence type="ECO:0000256" key="4">
    <source>
        <dbReference type="ARBA" id="ARBA00023015"/>
    </source>
</evidence>
<evidence type="ECO:0000256" key="8">
    <source>
        <dbReference type="SAM" id="MobiDB-lite"/>
    </source>
</evidence>
<evidence type="ECO:0000259" key="9">
    <source>
        <dbReference type="PROSITE" id="PS50048"/>
    </source>
</evidence>
<comment type="subcellular location">
    <subcellularLocation>
        <location evidence="1">Nucleus</location>
    </subcellularLocation>
</comment>
<dbReference type="PANTHER" id="PTHR47782">
    <property type="entry name" value="ZN(II)2CYS6 TRANSCRIPTION FACTOR (EUROFUNG)-RELATED"/>
    <property type="match status" value="1"/>
</dbReference>
<comment type="caution">
    <text evidence="10">The sequence shown here is derived from an EMBL/GenBank/DDBJ whole genome shotgun (WGS) entry which is preliminary data.</text>
</comment>
<dbReference type="InterPro" id="IPR052202">
    <property type="entry name" value="Yeast_MetPath_Reg"/>
</dbReference>
<dbReference type="STRING" id="1081103.A0A0B2WJT9"/>
<evidence type="ECO:0000313" key="11">
    <source>
        <dbReference type="Proteomes" id="UP000030816"/>
    </source>
</evidence>
<keyword evidence="7" id="KW-0539">Nucleus</keyword>
<dbReference type="GO" id="GO:0043565">
    <property type="term" value="F:sequence-specific DNA binding"/>
    <property type="evidence" value="ECO:0007669"/>
    <property type="project" value="TreeGrafter"/>
</dbReference>
<dbReference type="PANTHER" id="PTHR47782:SF1">
    <property type="entry name" value="PYRIMIDINE PATHWAY REGULATORY PROTEIN 1"/>
    <property type="match status" value="1"/>
</dbReference>
<evidence type="ECO:0000313" key="10">
    <source>
        <dbReference type="EMBL" id="KHN93974.1"/>
    </source>
</evidence>
<evidence type="ECO:0000256" key="3">
    <source>
        <dbReference type="ARBA" id="ARBA00022833"/>
    </source>
</evidence>
<dbReference type="GO" id="GO:0045944">
    <property type="term" value="P:positive regulation of transcription by RNA polymerase II"/>
    <property type="evidence" value="ECO:0007669"/>
    <property type="project" value="TreeGrafter"/>
</dbReference>
<dbReference type="PROSITE" id="PS50048">
    <property type="entry name" value="ZN2_CY6_FUNGAL_2"/>
    <property type="match status" value="1"/>
</dbReference>
<dbReference type="GO" id="GO:0000981">
    <property type="term" value="F:DNA-binding transcription factor activity, RNA polymerase II-specific"/>
    <property type="evidence" value="ECO:0007669"/>
    <property type="project" value="InterPro"/>
</dbReference>
<keyword evidence="11" id="KW-1185">Reference proteome</keyword>
<dbReference type="EMBL" id="AZHE01000045">
    <property type="protein sequence ID" value="KHN93974.1"/>
    <property type="molecule type" value="Genomic_DNA"/>
</dbReference>
<dbReference type="Pfam" id="PF00172">
    <property type="entry name" value="Zn_clus"/>
    <property type="match status" value="1"/>
</dbReference>
<protein>
    <submittedName>
        <fullName evidence="10">Zn(2)-C6 fungal-type DNA-binding domain protein</fullName>
    </submittedName>
</protein>
<feature type="region of interest" description="Disordered" evidence="8">
    <location>
        <begin position="67"/>
        <end position="103"/>
    </location>
</feature>
<evidence type="ECO:0000256" key="7">
    <source>
        <dbReference type="ARBA" id="ARBA00023242"/>
    </source>
</evidence>
<dbReference type="InterPro" id="IPR036864">
    <property type="entry name" value="Zn2-C6_fun-type_DNA-bd_sf"/>
</dbReference>
<name>A0A0B2WJT9_METAS</name>
<dbReference type="PROSITE" id="PS00463">
    <property type="entry name" value="ZN2_CY6_FUNGAL_1"/>
    <property type="match status" value="1"/>
</dbReference>
<evidence type="ECO:0000256" key="1">
    <source>
        <dbReference type="ARBA" id="ARBA00004123"/>
    </source>
</evidence>
<keyword evidence="3" id="KW-0862">Zinc</keyword>
<organism evidence="10 11">
    <name type="scientific">Metarhizium album (strain ARSEF 1941)</name>
    <dbReference type="NCBI Taxonomy" id="1081103"/>
    <lineage>
        <taxon>Eukaryota</taxon>
        <taxon>Fungi</taxon>
        <taxon>Dikarya</taxon>
        <taxon>Ascomycota</taxon>
        <taxon>Pezizomycotina</taxon>
        <taxon>Sordariomycetes</taxon>
        <taxon>Hypocreomycetidae</taxon>
        <taxon>Hypocreales</taxon>
        <taxon>Clavicipitaceae</taxon>
        <taxon>Metarhizium</taxon>
    </lineage>
</organism>
<keyword evidence="5 10" id="KW-0238">DNA-binding</keyword>
<dbReference type="Proteomes" id="UP000030816">
    <property type="component" value="Unassembled WGS sequence"/>
</dbReference>
<sequence length="192" mass="21264">MSTAKATKKSAFSCELCRRRKVKCGGEQPICQRCAARNDDCVYKLNPTLSYTQRLEERIKELEDQVSNLAKSPSSLAGSPHSSPPGSGVQDVPSQTTRHATDEQGICRRFKSLKIDEKGSITYHGATSFFNLPSDLTGTGVSDTPILNPSSSDTDLQRRERLIHNAWHQRAMENLSEIPPVMMSGPTYNQSY</sequence>
<dbReference type="GeneID" id="63742620"/>